<dbReference type="Pfam" id="PF13855">
    <property type="entry name" value="LRR_8"/>
    <property type="match status" value="1"/>
</dbReference>
<keyword evidence="5" id="KW-1185">Reference proteome</keyword>
<organism evidence="4 5">
    <name type="scientific">Hericium alpestre</name>
    <dbReference type="NCBI Taxonomy" id="135208"/>
    <lineage>
        <taxon>Eukaryota</taxon>
        <taxon>Fungi</taxon>
        <taxon>Dikarya</taxon>
        <taxon>Basidiomycota</taxon>
        <taxon>Agaricomycotina</taxon>
        <taxon>Agaricomycetes</taxon>
        <taxon>Russulales</taxon>
        <taxon>Hericiaceae</taxon>
        <taxon>Hericium</taxon>
    </lineage>
</organism>
<dbReference type="PANTHER" id="PTHR48051:SF54">
    <property type="entry name" value="LEUCINE-RICH REPEAT-CONTAINING PROTEIN"/>
    <property type="match status" value="1"/>
</dbReference>
<dbReference type="InterPro" id="IPR032675">
    <property type="entry name" value="LRR_dom_sf"/>
</dbReference>
<evidence type="ECO:0000256" key="1">
    <source>
        <dbReference type="ARBA" id="ARBA00022614"/>
    </source>
</evidence>
<dbReference type="OrthoDB" id="660555at2759"/>
<dbReference type="Proteomes" id="UP000298061">
    <property type="component" value="Unassembled WGS sequence"/>
</dbReference>
<protein>
    <submittedName>
        <fullName evidence="4">Uncharacterized protein</fullName>
    </submittedName>
</protein>
<dbReference type="EMBL" id="SFCI01003321">
    <property type="protein sequence ID" value="TFY73091.1"/>
    <property type="molecule type" value="Genomic_DNA"/>
</dbReference>
<feature type="region of interest" description="Disordered" evidence="3">
    <location>
        <begin position="1"/>
        <end position="36"/>
    </location>
</feature>
<feature type="region of interest" description="Disordered" evidence="3">
    <location>
        <begin position="247"/>
        <end position="271"/>
    </location>
</feature>
<evidence type="ECO:0000313" key="5">
    <source>
        <dbReference type="Proteomes" id="UP000298061"/>
    </source>
</evidence>
<keyword evidence="2" id="KW-0677">Repeat</keyword>
<dbReference type="AlphaFoldDB" id="A0A4Y9ZGY8"/>
<dbReference type="Gene3D" id="3.80.10.10">
    <property type="entry name" value="Ribonuclease Inhibitor"/>
    <property type="match status" value="1"/>
</dbReference>
<dbReference type="InterPro" id="IPR050216">
    <property type="entry name" value="LRR_domain-containing"/>
</dbReference>
<reference evidence="4 5" key="1">
    <citation type="submission" date="2019-02" db="EMBL/GenBank/DDBJ databases">
        <title>Genome sequencing of the rare red list fungi Hericium alpestre (H. flagellum).</title>
        <authorList>
            <person name="Buettner E."/>
            <person name="Kellner H."/>
        </authorList>
    </citation>
    <scope>NUCLEOTIDE SEQUENCE [LARGE SCALE GENOMIC DNA]</scope>
    <source>
        <strain evidence="4 5">DSM 108284</strain>
    </source>
</reference>
<dbReference type="STRING" id="135208.A0A4Y9ZGY8"/>
<evidence type="ECO:0000313" key="4">
    <source>
        <dbReference type="EMBL" id="TFY73091.1"/>
    </source>
</evidence>
<dbReference type="SUPFAM" id="SSF52058">
    <property type="entry name" value="L domain-like"/>
    <property type="match status" value="1"/>
</dbReference>
<evidence type="ECO:0000256" key="3">
    <source>
        <dbReference type="SAM" id="MobiDB-lite"/>
    </source>
</evidence>
<gene>
    <name evidence="4" type="ORF">EWM64_g10921</name>
</gene>
<dbReference type="InterPro" id="IPR001611">
    <property type="entry name" value="Leu-rich_rpt"/>
</dbReference>
<dbReference type="InterPro" id="IPR003591">
    <property type="entry name" value="Leu-rich_rpt_typical-subtyp"/>
</dbReference>
<name>A0A4Y9ZGY8_9AGAM</name>
<feature type="non-terminal residue" evidence="4">
    <location>
        <position position="271"/>
    </location>
</feature>
<dbReference type="SMART" id="SM00369">
    <property type="entry name" value="LRR_TYP"/>
    <property type="match status" value="2"/>
</dbReference>
<keyword evidence="1" id="KW-0433">Leucine-rich repeat</keyword>
<accession>A0A4Y9ZGY8</accession>
<comment type="caution">
    <text evidence="4">The sequence shown here is derived from an EMBL/GenBank/DDBJ whole genome shotgun (WGS) entry which is preliminary data.</text>
</comment>
<evidence type="ECO:0000256" key="2">
    <source>
        <dbReference type="ARBA" id="ARBA00022737"/>
    </source>
</evidence>
<proteinExistence type="predicted"/>
<sequence length="271" mass="30157">MKHTSPYSTPPNTPPSIDFRSPRKRPASPTPTQRNLKRMFDEAEYVFETKEDHQAKLWQKTITDAVDSATLKIDLSNNGLTYIPAEIRDLANVVVLPPLKEVPVPIQIPAARTFARSQTAPAAVLSSAYSFRSKSVERPHSGIELYLGPNEIRTLPLELFQLRNLVVLVLRNNALTHIPPQIAELRGLRSLNVALNKLQYLPAEMTTMRLKECYVTPNPFLTPPEPPAPITQTASSAITQTTSTTIQPYHSLIPPPPTVTPPTRHFGRVPP</sequence>
<dbReference type="GO" id="GO:0005737">
    <property type="term" value="C:cytoplasm"/>
    <property type="evidence" value="ECO:0007669"/>
    <property type="project" value="TreeGrafter"/>
</dbReference>
<dbReference type="PANTHER" id="PTHR48051">
    <property type="match status" value="1"/>
</dbReference>